<keyword evidence="1" id="KW-0472">Membrane</keyword>
<dbReference type="EMBL" id="JBHSNO010000007">
    <property type="protein sequence ID" value="MFC5590071.1"/>
    <property type="molecule type" value="Genomic_DNA"/>
</dbReference>
<reference evidence="3" key="1">
    <citation type="journal article" date="2019" name="Int. J. Syst. Evol. Microbiol.">
        <title>The Global Catalogue of Microorganisms (GCM) 10K type strain sequencing project: providing services to taxonomists for standard genome sequencing and annotation.</title>
        <authorList>
            <consortium name="The Broad Institute Genomics Platform"/>
            <consortium name="The Broad Institute Genome Sequencing Center for Infectious Disease"/>
            <person name="Wu L."/>
            <person name="Ma J."/>
        </authorList>
    </citation>
    <scope>NUCLEOTIDE SEQUENCE [LARGE SCALE GENOMIC DNA]</scope>
    <source>
        <strain evidence="3">CGMCC 4.1434</strain>
    </source>
</reference>
<gene>
    <name evidence="2" type="ORF">ACFPRA_14280</name>
</gene>
<keyword evidence="1" id="KW-1133">Transmembrane helix</keyword>
<keyword evidence="1" id="KW-0812">Transmembrane</keyword>
<keyword evidence="3" id="KW-1185">Reference proteome</keyword>
<dbReference type="Proteomes" id="UP001596109">
    <property type="component" value="Unassembled WGS sequence"/>
</dbReference>
<feature type="transmembrane region" description="Helical" evidence="1">
    <location>
        <begin position="12"/>
        <end position="41"/>
    </location>
</feature>
<proteinExistence type="predicted"/>
<accession>A0ABW0TKU3</accession>
<sequence length="121" mass="14261">MLKFIDTQYEKITWLLIFLGVILFFIAKEYLSIVLFSFLLIKAVKFRDTIRATSFRQLVIQIGLFIPLIVMLVIIILTSASFMKEHHIPVFLRYAYLIVVLFIASSCYGWATNFLMKIWKK</sequence>
<evidence type="ECO:0000256" key="1">
    <source>
        <dbReference type="SAM" id="Phobius"/>
    </source>
</evidence>
<feature type="transmembrane region" description="Helical" evidence="1">
    <location>
        <begin position="62"/>
        <end position="82"/>
    </location>
</feature>
<feature type="transmembrane region" description="Helical" evidence="1">
    <location>
        <begin position="94"/>
        <end position="116"/>
    </location>
</feature>
<dbReference type="RefSeq" id="WP_381435935.1">
    <property type="nucleotide sequence ID" value="NZ_JBHSNO010000007.1"/>
</dbReference>
<evidence type="ECO:0000313" key="3">
    <source>
        <dbReference type="Proteomes" id="UP001596109"/>
    </source>
</evidence>
<comment type="caution">
    <text evidence="2">The sequence shown here is derived from an EMBL/GenBank/DDBJ whole genome shotgun (WGS) entry which is preliminary data.</text>
</comment>
<organism evidence="2 3">
    <name type="scientific">Sporosarcina soli</name>
    <dbReference type="NCBI Taxonomy" id="334736"/>
    <lineage>
        <taxon>Bacteria</taxon>
        <taxon>Bacillati</taxon>
        <taxon>Bacillota</taxon>
        <taxon>Bacilli</taxon>
        <taxon>Bacillales</taxon>
        <taxon>Caryophanaceae</taxon>
        <taxon>Sporosarcina</taxon>
    </lineage>
</organism>
<evidence type="ECO:0000313" key="2">
    <source>
        <dbReference type="EMBL" id="MFC5590071.1"/>
    </source>
</evidence>
<protein>
    <submittedName>
        <fullName evidence="2">Uncharacterized protein</fullName>
    </submittedName>
</protein>
<name>A0ABW0TKU3_9BACL</name>